<reference evidence="6" key="1">
    <citation type="submission" date="2022-12" db="EMBL/GenBank/DDBJ databases">
        <authorList>
            <person name="Alioto T."/>
            <person name="Alioto T."/>
            <person name="Gomez Garrido J."/>
        </authorList>
    </citation>
    <scope>NUCLEOTIDE SEQUENCE</scope>
</reference>
<dbReference type="InterPro" id="IPR004031">
    <property type="entry name" value="PMP22/EMP/MP20/Claudin"/>
</dbReference>
<evidence type="ECO:0000313" key="7">
    <source>
        <dbReference type="Proteomes" id="UP001178461"/>
    </source>
</evidence>
<dbReference type="GO" id="GO:0005886">
    <property type="term" value="C:plasma membrane"/>
    <property type="evidence" value="ECO:0007669"/>
    <property type="project" value="TreeGrafter"/>
</dbReference>
<dbReference type="Proteomes" id="UP001178461">
    <property type="component" value="Chromosome 8"/>
</dbReference>
<dbReference type="AlphaFoldDB" id="A0AA35KPK9"/>
<keyword evidence="4 5" id="KW-0472">Membrane</keyword>
<accession>A0AA35KPK9</accession>
<feature type="transmembrane region" description="Helical" evidence="5">
    <location>
        <begin position="89"/>
        <end position="107"/>
    </location>
</feature>
<sequence length="188" mass="21006">MAQSRPTSTMSLRMLARLDLLMEPLRISSAICSAGSLLLEFISLSTPYWVLQSTKKGLVHSGLWTICVGPDCTMYWFNLLAIHIHFTRAFLVIACFCSFFSLLCVCISFERDLLFNISLLRAAVTFSLVSALLILIGMAIFTYVQRHSQPYTNYSLAFGSSYGLGWASVPMHLITAVLQILSHKTSTY</sequence>
<gene>
    <name evidence="6" type="ORF">PODLI_1B022146</name>
</gene>
<evidence type="ECO:0000256" key="3">
    <source>
        <dbReference type="ARBA" id="ARBA00022989"/>
    </source>
</evidence>
<evidence type="ECO:0000256" key="5">
    <source>
        <dbReference type="SAM" id="Phobius"/>
    </source>
</evidence>
<evidence type="ECO:0000256" key="1">
    <source>
        <dbReference type="ARBA" id="ARBA00004141"/>
    </source>
</evidence>
<keyword evidence="2 5" id="KW-0812">Transmembrane</keyword>
<name>A0AA35KPK9_9SAUR</name>
<dbReference type="InterPro" id="IPR050579">
    <property type="entry name" value="PMP-22/EMP/MP20-like"/>
</dbReference>
<dbReference type="Pfam" id="PF00822">
    <property type="entry name" value="PMP22_Claudin"/>
    <property type="match status" value="1"/>
</dbReference>
<dbReference type="PANTHER" id="PTHR10671:SF34">
    <property type="entry name" value="PROTEIN NKG7"/>
    <property type="match status" value="1"/>
</dbReference>
<dbReference type="EMBL" id="OX395133">
    <property type="protein sequence ID" value="CAI5781228.1"/>
    <property type="molecule type" value="Genomic_DNA"/>
</dbReference>
<feature type="transmembrane region" description="Helical" evidence="5">
    <location>
        <begin position="58"/>
        <end position="77"/>
    </location>
</feature>
<dbReference type="Gene3D" id="1.20.140.150">
    <property type="match status" value="1"/>
</dbReference>
<keyword evidence="7" id="KW-1185">Reference proteome</keyword>
<protein>
    <submittedName>
        <fullName evidence="6">Protein NKG7-like</fullName>
    </submittedName>
</protein>
<feature type="transmembrane region" description="Helical" evidence="5">
    <location>
        <begin position="119"/>
        <end position="144"/>
    </location>
</feature>
<evidence type="ECO:0000256" key="4">
    <source>
        <dbReference type="ARBA" id="ARBA00023136"/>
    </source>
</evidence>
<organism evidence="6 7">
    <name type="scientific">Podarcis lilfordi</name>
    <name type="common">Lilford's wall lizard</name>
    <dbReference type="NCBI Taxonomy" id="74358"/>
    <lineage>
        <taxon>Eukaryota</taxon>
        <taxon>Metazoa</taxon>
        <taxon>Chordata</taxon>
        <taxon>Craniata</taxon>
        <taxon>Vertebrata</taxon>
        <taxon>Euteleostomi</taxon>
        <taxon>Lepidosauria</taxon>
        <taxon>Squamata</taxon>
        <taxon>Bifurcata</taxon>
        <taxon>Unidentata</taxon>
        <taxon>Episquamata</taxon>
        <taxon>Laterata</taxon>
        <taxon>Lacertibaenia</taxon>
        <taxon>Lacertidae</taxon>
        <taxon>Podarcis</taxon>
    </lineage>
</organism>
<dbReference type="PANTHER" id="PTHR10671">
    <property type="entry name" value="EPITHELIAL MEMBRANE PROTEIN-RELATED"/>
    <property type="match status" value="1"/>
</dbReference>
<comment type="subcellular location">
    <subcellularLocation>
        <location evidence="1">Membrane</location>
        <topology evidence="1">Multi-pass membrane protein</topology>
    </subcellularLocation>
</comment>
<evidence type="ECO:0000256" key="2">
    <source>
        <dbReference type="ARBA" id="ARBA00022692"/>
    </source>
</evidence>
<keyword evidence="3 5" id="KW-1133">Transmembrane helix</keyword>
<evidence type="ECO:0000313" key="6">
    <source>
        <dbReference type="EMBL" id="CAI5781228.1"/>
    </source>
</evidence>
<proteinExistence type="predicted"/>
<feature type="transmembrane region" description="Helical" evidence="5">
    <location>
        <begin position="164"/>
        <end position="182"/>
    </location>
</feature>